<feature type="transmembrane region" description="Helical" evidence="2">
    <location>
        <begin position="54"/>
        <end position="74"/>
    </location>
</feature>
<name>B4LC77_DROVI</name>
<reference evidence="3 4" key="1">
    <citation type="journal article" date="2007" name="Nature">
        <title>Evolution of genes and genomes on the Drosophila phylogeny.</title>
        <authorList>
            <consortium name="Drosophila 12 Genomes Consortium"/>
            <person name="Clark A.G."/>
            <person name="Eisen M.B."/>
            <person name="Smith D.R."/>
            <person name="Bergman C.M."/>
            <person name="Oliver B."/>
            <person name="Markow T.A."/>
            <person name="Kaufman T.C."/>
            <person name="Kellis M."/>
            <person name="Gelbart W."/>
            <person name="Iyer V.N."/>
            <person name="Pollard D.A."/>
            <person name="Sackton T.B."/>
            <person name="Larracuente A.M."/>
            <person name="Singh N.D."/>
            <person name="Abad J.P."/>
            <person name="Abt D.N."/>
            <person name="Adryan B."/>
            <person name="Aguade M."/>
            <person name="Akashi H."/>
            <person name="Anderson W.W."/>
            <person name="Aquadro C.F."/>
            <person name="Ardell D.H."/>
            <person name="Arguello R."/>
            <person name="Artieri C.G."/>
            <person name="Barbash D.A."/>
            <person name="Barker D."/>
            <person name="Barsanti P."/>
            <person name="Batterham P."/>
            <person name="Batzoglou S."/>
            <person name="Begun D."/>
            <person name="Bhutkar A."/>
            <person name="Blanco E."/>
            <person name="Bosak S.A."/>
            <person name="Bradley R.K."/>
            <person name="Brand A.D."/>
            <person name="Brent M.R."/>
            <person name="Brooks A.N."/>
            <person name="Brown R.H."/>
            <person name="Butlin R.K."/>
            <person name="Caggese C."/>
            <person name="Calvi B.R."/>
            <person name="Bernardo de Carvalho A."/>
            <person name="Caspi A."/>
            <person name="Castrezana S."/>
            <person name="Celniker S.E."/>
            <person name="Chang J.L."/>
            <person name="Chapple C."/>
            <person name="Chatterji S."/>
            <person name="Chinwalla A."/>
            <person name="Civetta A."/>
            <person name="Clifton S.W."/>
            <person name="Comeron J.M."/>
            <person name="Costello J.C."/>
            <person name="Coyne J.A."/>
            <person name="Daub J."/>
            <person name="David R.G."/>
            <person name="Delcher A.L."/>
            <person name="Delehaunty K."/>
            <person name="Do C.B."/>
            <person name="Ebling H."/>
            <person name="Edwards K."/>
            <person name="Eickbush T."/>
            <person name="Evans J.D."/>
            <person name="Filipski A."/>
            <person name="Findeiss S."/>
            <person name="Freyhult E."/>
            <person name="Fulton L."/>
            <person name="Fulton R."/>
            <person name="Garcia A.C."/>
            <person name="Gardiner A."/>
            <person name="Garfield D.A."/>
            <person name="Garvin B.E."/>
            <person name="Gibson G."/>
            <person name="Gilbert D."/>
            <person name="Gnerre S."/>
            <person name="Godfrey J."/>
            <person name="Good R."/>
            <person name="Gotea V."/>
            <person name="Gravely B."/>
            <person name="Greenberg A.J."/>
            <person name="Griffiths-Jones S."/>
            <person name="Gross S."/>
            <person name="Guigo R."/>
            <person name="Gustafson E.A."/>
            <person name="Haerty W."/>
            <person name="Hahn M.W."/>
            <person name="Halligan D.L."/>
            <person name="Halpern A.L."/>
            <person name="Halter G.M."/>
            <person name="Han M.V."/>
            <person name="Heger A."/>
            <person name="Hillier L."/>
            <person name="Hinrichs A.S."/>
            <person name="Holmes I."/>
            <person name="Hoskins R.A."/>
            <person name="Hubisz M.J."/>
            <person name="Hultmark D."/>
            <person name="Huntley M.A."/>
            <person name="Jaffe D.B."/>
            <person name="Jagadeeshan S."/>
            <person name="Jeck W.R."/>
            <person name="Johnson J."/>
            <person name="Jones C.D."/>
            <person name="Jordan W.C."/>
            <person name="Karpen G.H."/>
            <person name="Kataoka E."/>
            <person name="Keightley P.D."/>
            <person name="Kheradpour P."/>
            <person name="Kirkness E.F."/>
            <person name="Koerich L.B."/>
            <person name="Kristiansen K."/>
            <person name="Kudrna D."/>
            <person name="Kulathinal R.J."/>
            <person name="Kumar S."/>
            <person name="Kwok R."/>
            <person name="Lander E."/>
            <person name="Langley C.H."/>
            <person name="Lapoint R."/>
            <person name="Lazzaro B.P."/>
            <person name="Lee S.J."/>
            <person name="Levesque L."/>
            <person name="Li R."/>
            <person name="Lin C.F."/>
            <person name="Lin M.F."/>
            <person name="Lindblad-Toh K."/>
            <person name="Llopart A."/>
            <person name="Long M."/>
            <person name="Low L."/>
            <person name="Lozovsky E."/>
            <person name="Lu J."/>
            <person name="Luo M."/>
            <person name="Machado C.A."/>
            <person name="Makalowski W."/>
            <person name="Marzo M."/>
            <person name="Matsuda M."/>
            <person name="Matzkin L."/>
            <person name="McAllister B."/>
            <person name="McBride C.S."/>
            <person name="McKernan B."/>
            <person name="McKernan K."/>
            <person name="Mendez-Lago M."/>
            <person name="Minx P."/>
            <person name="Mollenhauer M.U."/>
            <person name="Montooth K."/>
            <person name="Mount S.M."/>
            <person name="Mu X."/>
            <person name="Myers E."/>
            <person name="Negre B."/>
            <person name="Newfeld S."/>
            <person name="Nielsen R."/>
            <person name="Noor M.A."/>
            <person name="O'Grady P."/>
            <person name="Pachter L."/>
            <person name="Papaceit M."/>
            <person name="Parisi M.J."/>
            <person name="Parisi M."/>
            <person name="Parts L."/>
            <person name="Pedersen J.S."/>
            <person name="Pesole G."/>
            <person name="Phillippy A.M."/>
            <person name="Ponting C.P."/>
            <person name="Pop M."/>
            <person name="Porcelli D."/>
            <person name="Powell J.R."/>
            <person name="Prohaska S."/>
            <person name="Pruitt K."/>
            <person name="Puig M."/>
            <person name="Quesneville H."/>
            <person name="Ram K.R."/>
            <person name="Rand D."/>
            <person name="Rasmussen M.D."/>
            <person name="Reed L.K."/>
            <person name="Reenan R."/>
            <person name="Reily A."/>
            <person name="Remington K.A."/>
            <person name="Rieger T.T."/>
            <person name="Ritchie M.G."/>
            <person name="Robin C."/>
            <person name="Rogers Y.H."/>
            <person name="Rohde C."/>
            <person name="Rozas J."/>
            <person name="Rubenfield M.J."/>
            <person name="Ruiz A."/>
            <person name="Russo S."/>
            <person name="Salzberg S.L."/>
            <person name="Sanchez-Gracia A."/>
            <person name="Saranga D.J."/>
            <person name="Sato H."/>
            <person name="Schaeffer S.W."/>
            <person name="Schatz M.C."/>
            <person name="Schlenke T."/>
            <person name="Schwartz R."/>
            <person name="Segarra C."/>
            <person name="Singh R.S."/>
            <person name="Sirot L."/>
            <person name="Sirota M."/>
            <person name="Sisneros N.B."/>
            <person name="Smith C.D."/>
            <person name="Smith T.F."/>
            <person name="Spieth J."/>
            <person name="Stage D.E."/>
            <person name="Stark A."/>
            <person name="Stephan W."/>
            <person name="Strausberg R.L."/>
            <person name="Strempel S."/>
            <person name="Sturgill D."/>
            <person name="Sutton G."/>
            <person name="Sutton G.G."/>
            <person name="Tao W."/>
            <person name="Teichmann S."/>
            <person name="Tobari Y.N."/>
            <person name="Tomimura Y."/>
            <person name="Tsolas J.M."/>
            <person name="Valente V.L."/>
            <person name="Venter E."/>
            <person name="Venter J.C."/>
            <person name="Vicario S."/>
            <person name="Vieira F.G."/>
            <person name="Vilella A.J."/>
            <person name="Villasante A."/>
            <person name="Walenz B."/>
            <person name="Wang J."/>
            <person name="Wasserman M."/>
            <person name="Watts T."/>
            <person name="Wilson D."/>
            <person name="Wilson R.K."/>
            <person name="Wing R.A."/>
            <person name="Wolfner M.F."/>
            <person name="Wong A."/>
            <person name="Wong G.K."/>
            <person name="Wu C.I."/>
            <person name="Wu G."/>
            <person name="Yamamoto D."/>
            <person name="Yang H.P."/>
            <person name="Yang S.P."/>
            <person name="Yorke J.A."/>
            <person name="Yoshida K."/>
            <person name="Zdobnov E."/>
            <person name="Zhang P."/>
            <person name="Zhang Y."/>
            <person name="Zimin A.V."/>
            <person name="Baldwin J."/>
            <person name="Abdouelleil A."/>
            <person name="Abdulkadir J."/>
            <person name="Abebe A."/>
            <person name="Abera B."/>
            <person name="Abreu J."/>
            <person name="Acer S.C."/>
            <person name="Aftuck L."/>
            <person name="Alexander A."/>
            <person name="An P."/>
            <person name="Anderson E."/>
            <person name="Anderson S."/>
            <person name="Arachi H."/>
            <person name="Azer M."/>
            <person name="Bachantsang P."/>
            <person name="Barry A."/>
            <person name="Bayul T."/>
            <person name="Berlin A."/>
            <person name="Bessette D."/>
            <person name="Bloom T."/>
            <person name="Blye J."/>
            <person name="Boguslavskiy L."/>
            <person name="Bonnet C."/>
            <person name="Boukhgalter B."/>
            <person name="Bourzgui I."/>
            <person name="Brown A."/>
            <person name="Cahill P."/>
            <person name="Channer S."/>
            <person name="Cheshatsang Y."/>
            <person name="Chuda L."/>
            <person name="Citroen M."/>
            <person name="Collymore A."/>
            <person name="Cooke P."/>
            <person name="Costello M."/>
            <person name="D'Aco K."/>
            <person name="Daza R."/>
            <person name="De Haan G."/>
            <person name="DeGray S."/>
            <person name="DeMaso C."/>
            <person name="Dhargay N."/>
            <person name="Dooley K."/>
            <person name="Dooley E."/>
            <person name="Doricent M."/>
            <person name="Dorje P."/>
            <person name="Dorjee K."/>
            <person name="Dupes A."/>
            <person name="Elong R."/>
            <person name="Falk J."/>
            <person name="Farina A."/>
            <person name="Faro S."/>
            <person name="Ferguson D."/>
            <person name="Fisher S."/>
            <person name="Foley C.D."/>
            <person name="Franke A."/>
            <person name="Friedrich D."/>
            <person name="Gadbois L."/>
            <person name="Gearin G."/>
            <person name="Gearin C.R."/>
            <person name="Giannoukos G."/>
            <person name="Goode T."/>
            <person name="Graham J."/>
            <person name="Grandbois E."/>
            <person name="Grewal S."/>
            <person name="Gyaltsen K."/>
            <person name="Hafez N."/>
            <person name="Hagos B."/>
            <person name="Hall J."/>
            <person name="Henson C."/>
            <person name="Hollinger A."/>
            <person name="Honan T."/>
            <person name="Huard M.D."/>
            <person name="Hughes L."/>
            <person name="Hurhula B."/>
            <person name="Husby M.E."/>
            <person name="Kamat A."/>
            <person name="Kanga B."/>
            <person name="Kashin S."/>
            <person name="Khazanovich D."/>
            <person name="Kisner P."/>
            <person name="Lance K."/>
            <person name="Lara M."/>
            <person name="Lee W."/>
            <person name="Lennon N."/>
            <person name="Letendre F."/>
            <person name="LeVine R."/>
            <person name="Lipovsky A."/>
            <person name="Liu X."/>
            <person name="Liu J."/>
            <person name="Liu S."/>
            <person name="Lokyitsang T."/>
            <person name="Lokyitsang Y."/>
            <person name="Lubonja R."/>
            <person name="Lui A."/>
            <person name="MacDonald P."/>
            <person name="Magnisalis V."/>
            <person name="Maru K."/>
            <person name="Matthews C."/>
            <person name="McCusker W."/>
            <person name="McDonough S."/>
            <person name="Mehta T."/>
            <person name="Meldrim J."/>
            <person name="Meneus L."/>
            <person name="Mihai O."/>
            <person name="Mihalev A."/>
            <person name="Mihova T."/>
            <person name="Mittelman R."/>
            <person name="Mlenga V."/>
            <person name="Montmayeur A."/>
            <person name="Mulrain L."/>
            <person name="Navidi A."/>
            <person name="Naylor J."/>
            <person name="Negash T."/>
            <person name="Nguyen T."/>
            <person name="Nguyen N."/>
            <person name="Nicol R."/>
            <person name="Norbu C."/>
            <person name="Norbu N."/>
            <person name="Novod N."/>
            <person name="O'Neill B."/>
            <person name="Osman S."/>
            <person name="Markiewicz E."/>
            <person name="Oyono O.L."/>
            <person name="Patti C."/>
            <person name="Phunkhang P."/>
            <person name="Pierre F."/>
            <person name="Priest M."/>
            <person name="Raghuraman S."/>
            <person name="Rege F."/>
            <person name="Reyes R."/>
            <person name="Rise C."/>
            <person name="Rogov P."/>
            <person name="Ross K."/>
            <person name="Ryan E."/>
            <person name="Settipalli S."/>
            <person name="Shea T."/>
            <person name="Sherpa N."/>
            <person name="Shi L."/>
            <person name="Shih D."/>
            <person name="Sparrow T."/>
            <person name="Spaulding J."/>
            <person name="Stalker J."/>
            <person name="Stange-Thomann N."/>
            <person name="Stavropoulos S."/>
            <person name="Stone C."/>
            <person name="Strader C."/>
            <person name="Tesfaye S."/>
            <person name="Thomson T."/>
            <person name="Thoulutsang Y."/>
            <person name="Thoulutsang D."/>
            <person name="Topham K."/>
            <person name="Topping I."/>
            <person name="Tsamla T."/>
            <person name="Vassiliev H."/>
            <person name="Vo A."/>
            <person name="Wangchuk T."/>
            <person name="Wangdi T."/>
            <person name="Weiand M."/>
            <person name="Wilkinson J."/>
            <person name="Wilson A."/>
            <person name="Yadav S."/>
            <person name="Young G."/>
            <person name="Yu Q."/>
            <person name="Zembek L."/>
            <person name="Zhong D."/>
            <person name="Zimmer A."/>
            <person name="Zwirko Z."/>
            <person name="Jaffe D.B."/>
            <person name="Alvarez P."/>
            <person name="Brockman W."/>
            <person name="Butler J."/>
            <person name="Chin C."/>
            <person name="Gnerre S."/>
            <person name="Grabherr M."/>
            <person name="Kleber M."/>
            <person name="Mauceli E."/>
            <person name="MacCallum I."/>
        </authorList>
    </citation>
    <scope>NUCLEOTIDE SEQUENCE [LARGE SCALE GENOMIC DNA]</scope>
    <source>
        <strain evidence="4">Tucson 15010-1051.87</strain>
    </source>
</reference>
<accession>B4LC77</accession>
<dbReference type="eggNOG" id="ENOG502SDUG">
    <property type="taxonomic scope" value="Eukaryota"/>
</dbReference>
<dbReference type="EMBL" id="CH940647">
    <property type="protein sequence ID" value="EDW70905.2"/>
    <property type="molecule type" value="Genomic_DNA"/>
</dbReference>
<dbReference type="HOGENOM" id="CLU_845368_0_0_1"/>
<keyword evidence="2" id="KW-0812">Transmembrane</keyword>
<dbReference type="KEGG" id="dvi:6624562"/>
<sequence length="358" mass="40615">MQRAPSRMHSRHSFIQPQESGLSGDFEDPRKRGILRNTSCHSYRQQLQSSEQTNMVQGLMIVTGMATVLVVLWFHSMESSPAGELGQAAGLSGTLEALWLGVSGLLSLGSHCAGGHDELQADGSLHAYHCNQRLDTMRMFRQIGKQVLNQEQALARLERSVKSERPLKSVALLGPPGVGKTLTAMALRQHFPWPENVHTYSWSTYVPDGAHKFNMMRNYVEQLSDCGQNLLIIDNLSPCDHSFVPIYNRLLHEREGDPTVAANQTVLVVYIFNLDMQYYWQQFELLQQLPMDTTIINYRPFERADLLACLDNELRLEQRTLDENTLSYIIEEALLDVEEMGCKRIRQLLIQNGLSDLK</sequence>
<evidence type="ECO:0000256" key="2">
    <source>
        <dbReference type="SAM" id="Phobius"/>
    </source>
</evidence>
<proteinExistence type="predicted"/>
<feature type="compositionally biased region" description="Basic residues" evidence="1">
    <location>
        <begin position="1"/>
        <end position="12"/>
    </location>
</feature>
<dbReference type="SUPFAM" id="SSF52540">
    <property type="entry name" value="P-loop containing nucleoside triphosphate hydrolases"/>
    <property type="match status" value="1"/>
</dbReference>
<dbReference type="Gene3D" id="3.40.50.300">
    <property type="entry name" value="P-loop containing nucleotide triphosphate hydrolases"/>
    <property type="match status" value="1"/>
</dbReference>
<evidence type="ECO:0000313" key="3">
    <source>
        <dbReference type="EMBL" id="EDW70905.2"/>
    </source>
</evidence>
<keyword evidence="4" id="KW-1185">Reference proteome</keyword>
<gene>
    <name evidence="3" type="primary">Dvir\GJ11287</name>
    <name evidence="3" type="ORF">Dvir_GJ11287</name>
</gene>
<organism evidence="3 4">
    <name type="scientific">Drosophila virilis</name>
    <name type="common">Fruit fly</name>
    <dbReference type="NCBI Taxonomy" id="7244"/>
    <lineage>
        <taxon>Eukaryota</taxon>
        <taxon>Metazoa</taxon>
        <taxon>Ecdysozoa</taxon>
        <taxon>Arthropoda</taxon>
        <taxon>Hexapoda</taxon>
        <taxon>Insecta</taxon>
        <taxon>Pterygota</taxon>
        <taxon>Neoptera</taxon>
        <taxon>Endopterygota</taxon>
        <taxon>Diptera</taxon>
        <taxon>Brachycera</taxon>
        <taxon>Muscomorpha</taxon>
        <taxon>Ephydroidea</taxon>
        <taxon>Drosophilidae</taxon>
        <taxon>Drosophila</taxon>
    </lineage>
</organism>
<dbReference type="Proteomes" id="UP000008792">
    <property type="component" value="Unassembled WGS sequence"/>
</dbReference>
<dbReference type="STRING" id="7244.B4LC77"/>
<dbReference type="OrthoDB" id="8191652at2759"/>
<dbReference type="AlphaFoldDB" id="B4LC77"/>
<dbReference type="InterPro" id="IPR027417">
    <property type="entry name" value="P-loop_NTPase"/>
</dbReference>
<protein>
    <recommendedName>
        <fullName evidence="5">AAA+ ATPase domain-containing protein</fullName>
    </recommendedName>
</protein>
<evidence type="ECO:0008006" key="5">
    <source>
        <dbReference type="Google" id="ProtNLM"/>
    </source>
</evidence>
<evidence type="ECO:0000256" key="1">
    <source>
        <dbReference type="SAM" id="MobiDB-lite"/>
    </source>
</evidence>
<evidence type="ECO:0000313" key="4">
    <source>
        <dbReference type="Proteomes" id="UP000008792"/>
    </source>
</evidence>
<keyword evidence="2" id="KW-0472">Membrane</keyword>
<feature type="region of interest" description="Disordered" evidence="1">
    <location>
        <begin position="1"/>
        <end position="29"/>
    </location>
</feature>
<dbReference type="InParanoid" id="B4LC77"/>
<keyword evidence="2" id="KW-1133">Transmembrane helix</keyword>